<evidence type="ECO:0008006" key="3">
    <source>
        <dbReference type="Google" id="ProtNLM"/>
    </source>
</evidence>
<dbReference type="Proteomes" id="UP000728032">
    <property type="component" value="Unassembled WGS sequence"/>
</dbReference>
<accession>A0A7R9QPD1</accession>
<sequence length="91" mass="10609">MSNRKIRSQRQCYSPTERFDYLQKLLHEFNVTDSREAKRQVLANICSFAYNPINFEALNRLNIIPTLLDSLRLKDDKLKEFAISGLCNLSA</sequence>
<dbReference type="OrthoDB" id="201709at2759"/>
<evidence type="ECO:0000313" key="1">
    <source>
        <dbReference type="EMBL" id="CAD7652243.1"/>
    </source>
</evidence>
<organism evidence="1">
    <name type="scientific">Oppiella nova</name>
    <dbReference type="NCBI Taxonomy" id="334625"/>
    <lineage>
        <taxon>Eukaryota</taxon>
        <taxon>Metazoa</taxon>
        <taxon>Ecdysozoa</taxon>
        <taxon>Arthropoda</taxon>
        <taxon>Chelicerata</taxon>
        <taxon>Arachnida</taxon>
        <taxon>Acari</taxon>
        <taxon>Acariformes</taxon>
        <taxon>Sarcoptiformes</taxon>
        <taxon>Oribatida</taxon>
        <taxon>Brachypylina</taxon>
        <taxon>Oppioidea</taxon>
        <taxon>Oppiidae</taxon>
        <taxon>Oppiella</taxon>
    </lineage>
</organism>
<dbReference type="Gene3D" id="1.25.10.10">
    <property type="entry name" value="Leucine-rich Repeat Variant"/>
    <property type="match status" value="1"/>
</dbReference>
<feature type="non-terminal residue" evidence="1">
    <location>
        <position position="1"/>
    </location>
</feature>
<keyword evidence="2" id="KW-1185">Reference proteome</keyword>
<dbReference type="PANTHER" id="PTHR46263:SF1">
    <property type="entry name" value="ARMADILLO REPEAT-CONTAINING PROTEIN 7"/>
    <property type="match status" value="1"/>
</dbReference>
<dbReference type="InterPro" id="IPR016024">
    <property type="entry name" value="ARM-type_fold"/>
</dbReference>
<dbReference type="AlphaFoldDB" id="A0A7R9QPD1"/>
<dbReference type="SUPFAM" id="SSF48371">
    <property type="entry name" value="ARM repeat"/>
    <property type="match status" value="1"/>
</dbReference>
<reference evidence="1" key="1">
    <citation type="submission" date="2020-11" db="EMBL/GenBank/DDBJ databases">
        <authorList>
            <person name="Tran Van P."/>
        </authorList>
    </citation>
    <scope>NUCLEOTIDE SEQUENCE</scope>
</reference>
<protein>
    <recommendedName>
        <fullName evidence="3">Armadillo repeat-containing protein 7</fullName>
    </recommendedName>
</protein>
<dbReference type="EMBL" id="CAJPVJ010005322">
    <property type="protein sequence ID" value="CAG2169430.1"/>
    <property type="molecule type" value="Genomic_DNA"/>
</dbReference>
<proteinExistence type="predicted"/>
<gene>
    <name evidence="1" type="ORF">ONB1V03_LOCUS8907</name>
</gene>
<name>A0A7R9QPD1_9ACAR</name>
<dbReference type="InterPro" id="IPR011989">
    <property type="entry name" value="ARM-like"/>
</dbReference>
<evidence type="ECO:0000313" key="2">
    <source>
        <dbReference type="Proteomes" id="UP000728032"/>
    </source>
</evidence>
<dbReference type="PANTHER" id="PTHR46263">
    <property type="entry name" value="ARMADILLO REPEAT-CONTAINING PROTEIN 7"/>
    <property type="match status" value="1"/>
</dbReference>
<dbReference type="EMBL" id="OC920147">
    <property type="protein sequence ID" value="CAD7652243.1"/>
    <property type="molecule type" value="Genomic_DNA"/>
</dbReference>
<dbReference type="InterPro" id="IPR042462">
    <property type="entry name" value="ARMC7"/>
</dbReference>